<dbReference type="GO" id="GO:0015990">
    <property type="term" value="P:electron transport coupled proton transport"/>
    <property type="evidence" value="ECO:0007669"/>
    <property type="project" value="TreeGrafter"/>
</dbReference>
<feature type="transmembrane region" description="Helical" evidence="3">
    <location>
        <begin position="192"/>
        <end position="211"/>
    </location>
</feature>
<dbReference type="GO" id="GO:0009507">
    <property type="term" value="C:chloroplast"/>
    <property type="evidence" value="ECO:0007669"/>
    <property type="project" value="TreeGrafter"/>
</dbReference>
<organism evidence="5">
    <name type="scientific">Enhalus acoroides</name>
    <dbReference type="NCBI Taxonomy" id="55455"/>
    <lineage>
        <taxon>Eukaryota</taxon>
        <taxon>Viridiplantae</taxon>
        <taxon>Streptophyta</taxon>
        <taxon>Embryophyta</taxon>
        <taxon>Tracheophyta</taxon>
        <taxon>Spermatophyta</taxon>
        <taxon>Magnoliopsida</taxon>
        <taxon>Liliopsida</taxon>
        <taxon>Hydrocharitaceae</taxon>
        <taxon>Enhalus</taxon>
    </lineage>
</organism>
<feature type="domain" description="NADH:quinone oxidoreductase/Mrp antiporter transmembrane" evidence="4">
    <location>
        <begin position="6"/>
        <end position="137"/>
    </location>
</feature>
<proteinExistence type="predicted"/>
<geneLocation type="chloroplast" evidence="5"/>
<accession>A0A7G7YG89</accession>
<dbReference type="EMBL" id="MN736636">
    <property type="protein sequence ID" value="QNH93509.1"/>
    <property type="molecule type" value="Genomic_DNA"/>
</dbReference>
<feature type="transmembrane region" description="Helical" evidence="3">
    <location>
        <begin position="109"/>
        <end position="131"/>
    </location>
</feature>
<dbReference type="GO" id="GO:0008137">
    <property type="term" value="F:NADH dehydrogenase (ubiquinone) activity"/>
    <property type="evidence" value="ECO:0007669"/>
    <property type="project" value="InterPro"/>
</dbReference>
<feature type="transmembrane region" description="Helical" evidence="3">
    <location>
        <begin position="168"/>
        <end position="185"/>
    </location>
</feature>
<keyword evidence="1" id="KW-1278">Translocase</keyword>
<reference evidence="5" key="1">
    <citation type="journal article" date="2020" name="Mitochondrial DNA Part B Resour">
        <title>The characteristics of the complete chloroplast genome of Enhalus acoroides.</title>
        <authorList>
            <person name="Yu S."/>
            <person name="Cui M.-Y."/>
            <person name="Shi M.-M."/>
        </authorList>
    </citation>
    <scope>NUCLEOTIDE SEQUENCE</scope>
</reference>
<dbReference type="InterPro" id="IPR001750">
    <property type="entry name" value="ND/Mrp_TM"/>
</dbReference>
<keyword evidence="2" id="KW-0520">NAD</keyword>
<keyword evidence="5" id="KW-0150">Chloroplast</keyword>
<dbReference type="GO" id="GO:0042773">
    <property type="term" value="P:ATP synthesis coupled electron transport"/>
    <property type="evidence" value="ECO:0007669"/>
    <property type="project" value="InterPro"/>
</dbReference>
<dbReference type="Pfam" id="PF00361">
    <property type="entry name" value="Proton_antipo_M"/>
    <property type="match status" value="1"/>
</dbReference>
<protein>
    <submittedName>
        <fullName evidence="5">NADH-plastoquinone oxidoreductase subunit 4</fullName>
    </submittedName>
</protein>
<dbReference type="PANTHER" id="PTHR43507">
    <property type="entry name" value="NADH-UBIQUINONE OXIDOREDUCTASE CHAIN 4"/>
    <property type="match status" value="1"/>
</dbReference>
<keyword evidence="3" id="KW-0812">Transmembrane</keyword>
<keyword evidence="3" id="KW-0472">Membrane</keyword>
<dbReference type="AlphaFoldDB" id="A0A7G7YG89"/>
<dbReference type="InterPro" id="IPR003918">
    <property type="entry name" value="NADH_UbQ_OxRdtase"/>
</dbReference>
<keyword evidence="5" id="KW-0934">Plastid</keyword>
<gene>
    <name evidence="5" type="primary">ndhD</name>
</gene>
<name>A0A7G7YG89_9LILI</name>
<dbReference type="GO" id="GO:0003954">
    <property type="term" value="F:NADH dehydrogenase activity"/>
    <property type="evidence" value="ECO:0007669"/>
    <property type="project" value="TreeGrafter"/>
</dbReference>
<evidence type="ECO:0000259" key="4">
    <source>
        <dbReference type="Pfam" id="PF00361"/>
    </source>
</evidence>
<dbReference type="GO" id="GO:0048039">
    <property type="term" value="F:ubiquinone binding"/>
    <property type="evidence" value="ECO:0007669"/>
    <property type="project" value="TreeGrafter"/>
</dbReference>
<feature type="transmembrane region" description="Helical" evidence="3">
    <location>
        <begin position="6"/>
        <end position="28"/>
    </location>
</feature>
<sequence length="227" mass="25803">MEFLPHAHSIFSPWFVIVETIQIIYAASTSFGQRNCKKRIAYSSVYHMSLRMIGIGSITNAGLNGAVLQLISHGLIGAALFFLGGTGCDRTHLVYLDEMGGVSIPMPKLFTLFSSFSMTSLALPGMSGFVAESVVFYPVQLFMPKKSTHYFCNGNWNDNFCNGNWNDIHSYLFIIYATPNVLWIQILSYPKVLFCGFWTTRTICFHFYLFARNSNWYLSRFCFFSIN</sequence>
<keyword evidence="3" id="KW-1133">Transmembrane helix</keyword>
<dbReference type="PANTHER" id="PTHR43507:SF21">
    <property type="entry name" value="NAD(P)H-QUINONE OXIDOREDUCTASE CHAIN 4, CHLOROPLASTIC"/>
    <property type="match status" value="1"/>
</dbReference>
<dbReference type="PRINTS" id="PR01437">
    <property type="entry name" value="NUOXDRDTASE4"/>
</dbReference>
<feature type="transmembrane region" description="Helical" evidence="3">
    <location>
        <begin position="70"/>
        <end position="88"/>
    </location>
</feature>
<evidence type="ECO:0000256" key="1">
    <source>
        <dbReference type="ARBA" id="ARBA00022967"/>
    </source>
</evidence>
<evidence type="ECO:0000313" key="5">
    <source>
        <dbReference type="EMBL" id="QNH93509.1"/>
    </source>
</evidence>
<evidence type="ECO:0000256" key="2">
    <source>
        <dbReference type="ARBA" id="ARBA00023027"/>
    </source>
</evidence>
<evidence type="ECO:0000256" key="3">
    <source>
        <dbReference type="SAM" id="Phobius"/>
    </source>
</evidence>